<gene>
    <name evidence="2" type="ORF">BLTE_35250</name>
</gene>
<sequence length="49" mass="5364">MKSLIVRLWRDERAVVAAEYGWVAAGLSVATLVAALAIAERLERAAPLW</sequence>
<feature type="transmembrane region" description="Helical" evidence="1">
    <location>
        <begin position="20"/>
        <end position="39"/>
    </location>
</feature>
<evidence type="ECO:0008006" key="4">
    <source>
        <dbReference type="Google" id="ProtNLM"/>
    </source>
</evidence>
<evidence type="ECO:0000313" key="3">
    <source>
        <dbReference type="Proteomes" id="UP000266934"/>
    </source>
</evidence>
<dbReference type="RefSeq" id="WP_126401892.1">
    <property type="nucleotide sequence ID" value="NZ_AP018907.1"/>
</dbReference>
<keyword evidence="1" id="KW-0472">Membrane</keyword>
<reference evidence="2 3" key="1">
    <citation type="submission" date="2018-08" db="EMBL/GenBank/DDBJ databases">
        <title>Complete genome sequencing of Blastochloris tepida GI.</title>
        <authorList>
            <person name="Tsukatani Y."/>
            <person name="Mori H."/>
        </authorList>
    </citation>
    <scope>NUCLEOTIDE SEQUENCE [LARGE SCALE GENOMIC DNA]</scope>
    <source>
        <strain evidence="2 3">GI</strain>
    </source>
</reference>
<evidence type="ECO:0000313" key="2">
    <source>
        <dbReference type="EMBL" id="BBF94840.1"/>
    </source>
</evidence>
<name>A0A348G5K7_9HYPH</name>
<evidence type="ECO:0000256" key="1">
    <source>
        <dbReference type="SAM" id="Phobius"/>
    </source>
</evidence>
<protein>
    <recommendedName>
        <fullName evidence="4">Flp family type IVb pilin</fullName>
    </recommendedName>
</protein>
<keyword evidence="3" id="KW-1185">Reference proteome</keyword>
<keyword evidence="1" id="KW-1133">Transmembrane helix</keyword>
<dbReference type="AlphaFoldDB" id="A0A348G5K7"/>
<keyword evidence="1" id="KW-0812">Transmembrane</keyword>
<dbReference type="KEGG" id="blag:BLTE_35250"/>
<dbReference type="OrthoDB" id="9954086at2"/>
<organism evidence="2 3">
    <name type="scientific">Blastochloris tepida</name>
    <dbReference type="NCBI Taxonomy" id="2233851"/>
    <lineage>
        <taxon>Bacteria</taxon>
        <taxon>Pseudomonadati</taxon>
        <taxon>Pseudomonadota</taxon>
        <taxon>Alphaproteobacteria</taxon>
        <taxon>Hyphomicrobiales</taxon>
        <taxon>Blastochloridaceae</taxon>
        <taxon>Blastochloris</taxon>
    </lineage>
</organism>
<accession>A0A348G5K7</accession>
<dbReference type="Proteomes" id="UP000266934">
    <property type="component" value="Chromosome"/>
</dbReference>
<proteinExistence type="predicted"/>
<dbReference type="EMBL" id="AP018907">
    <property type="protein sequence ID" value="BBF94840.1"/>
    <property type="molecule type" value="Genomic_DNA"/>
</dbReference>